<dbReference type="InterPro" id="IPR000330">
    <property type="entry name" value="SNF2_N"/>
</dbReference>
<dbReference type="GO" id="GO:0005634">
    <property type="term" value="C:nucleus"/>
    <property type="evidence" value="ECO:0007669"/>
    <property type="project" value="UniProtKB-SubCell"/>
</dbReference>
<evidence type="ECO:0000256" key="10">
    <source>
        <dbReference type="PROSITE-ProRule" id="PRU00175"/>
    </source>
</evidence>
<keyword evidence="8" id="KW-0067">ATP-binding</keyword>
<keyword evidence="4 10" id="KW-0863">Zinc-finger</keyword>
<dbReference type="SUPFAM" id="SSF57716">
    <property type="entry name" value="Glucocorticoid receptor-like (DNA-binding domain)"/>
    <property type="match status" value="1"/>
</dbReference>
<dbReference type="InterPro" id="IPR013087">
    <property type="entry name" value="Znf_C2H2_type"/>
</dbReference>
<feature type="compositionally biased region" description="Acidic residues" evidence="11">
    <location>
        <begin position="453"/>
        <end position="465"/>
    </location>
</feature>
<dbReference type="Pfam" id="PF13639">
    <property type="entry name" value="zf-RING_2"/>
    <property type="match status" value="1"/>
</dbReference>
<keyword evidence="5" id="KW-0378">Hydrolase</keyword>
<dbReference type="SUPFAM" id="SSF57850">
    <property type="entry name" value="RING/U-box"/>
    <property type="match status" value="1"/>
</dbReference>
<name>A0A0N0DUW7_LEPPY</name>
<evidence type="ECO:0000256" key="6">
    <source>
        <dbReference type="ARBA" id="ARBA00022806"/>
    </source>
</evidence>
<dbReference type="InterPro" id="IPR050628">
    <property type="entry name" value="SNF2_RAD54_helicase_TF"/>
</dbReference>
<dbReference type="SMART" id="SM01336">
    <property type="entry name" value="zf-PARP"/>
    <property type="match status" value="1"/>
</dbReference>
<dbReference type="GO" id="GO:0008094">
    <property type="term" value="F:ATP-dependent activity, acting on DNA"/>
    <property type="evidence" value="ECO:0007669"/>
    <property type="project" value="TreeGrafter"/>
</dbReference>
<evidence type="ECO:0000256" key="7">
    <source>
        <dbReference type="ARBA" id="ARBA00022833"/>
    </source>
</evidence>
<comment type="subcellular location">
    <subcellularLocation>
        <location evidence="1">Nucleus</location>
    </subcellularLocation>
</comment>
<feature type="compositionally biased region" description="Low complexity" evidence="11">
    <location>
        <begin position="466"/>
        <end position="478"/>
    </location>
</feature>
<dbReference type="PROSITE" id="PS51192">
    <property type="entry name" value="HELICASE_ATP_BIND_1"/>
    <property type="match status" value="1"/>
</dbReference>
<organism evidence="16 17">
    <name type="scientific">Leptomonas pyrrhocoris</name>
    <name type="common">Firebug parasite</name>
    <dbReference type="NCBI Taxonomy" id="157538"/>
    <lineage>
        <taxon>Eukaryota</taxon>
        <taxon>Discoba</taxon>
        <taxon>Euglenozoa</taxon>
        <taxon>Kinetoplastea</taxon>
        <taxon>Metakinetoplastina</taxon>
        <taxon>Trypanosomatida</taxon>
        <taxon>Trypanosomatidae</taxon>
        <taxon>Leishmaniinae</taxon>
        <taxon>Leptomonas</taxon>
    </lineage>
</organism>
<dbReference type="SMART" id="SM00490">
    <property type="entry name" value="HELICc"/>
    <property type="match status" value="1"/>
</dbReference>
<dbReference type="VEuPathDB" id="TriTrypDB:LpyrH10_10_0900"/>
<dbReference type="FunFam" id="3.40.50.10810:FF:000081">
    <property type="entry name" value="DNA repair protein, putative"/>
    <property type="match status" value="1"/>
</dbReference>
<dbReference type="Pfam" id="PF00645">
    <property type="entry name" value="zf-PARP"/>
    <property type="match status" value="1"/>
</dbReference>
<dbReference type="InterPro" id="IPR014001">
    <property type="entry name" value="Helicase_ATP-bd"/>
</dbReference>
<dbReference type="CDD" id="cd16448">
    <property type="entry name" value="RING-H2"/>
    <property type="match status" value="1"/>
</dbReference>
<dbReference type="Gene3D" id="3.30.1740.10">
    <property type="entry name" value="Zinc finger, PARP-type"/>
    <property type="match status" value="1"/>
</dbReference>
<dbReference type="InterPro" id="IPR036957">
    <property type="entry name" value="Znf_PARP_sf"/>
</dbReference>
<dbReference type="EMBL" id="LGTL01000010">
    <property type="protein sequence ID" value="KPA79490.1"/>
    <property type="molecule type" value="Genomic_DNA"/>
</dbReference>
<dbReference type="PROSITE" id="PS50089">
    <property type="entry name" value="ZF_RING_2"/>
    <property type="match status" value="1"/>
</dbReference>
<keyword evidence="6" id="KW-0347">Helicase</keyword>
<evidence type="ECO:0000259" key="13">
    <source>
        <dbReference type="PROSITE" id="PS50089"/>
    </source>
</evidence>
<feature type="domain" description="Helicase C-terminal" evidence="15">
    <location>
        <begin position="961"/>
        <end position="1118"/>
    </location>
</feature>
<dbReference type="SMART" id="SM00184">
    <property type="entry name" value="RING"/>
    <property type="match status" value="1"/>
</dbReference>
<dbReference type="InterPro" id="IPR001650">
    <property type="entry name" value="Helicase_C-like"/>
</dbReference>
<dbReference type="InterPro" id="IPR001510">
    <property type="entry name" value="Znf_PARP"/>
</dbReference>
<evidence type="ECO:0000256" key="4">
    <source>
        <dbReference type="ARBA" id="ARBA00022771"/>
    </source>
</evidence>
<keyword evidence="2" id="KW-0479">Metal-binding</keyword>
<dbReference type="GeneID" id="26905611"/>
<comment type="caution">
    <text evidence="16">The sequence shown here is derived from an EMBL/GenBank/DDBJ whole genome shotgun (WGS) entry which is preliminary data.</text>
</comment>
<evidence type="ECO:0000256" key="5">
    <source>
        <dbReference type="ARBA" id="ARBA00022801"/>
    </source>
</evidence>
<keyword evidence="17" id="KW-1185">Reference proteome</keyword>
<dbReference type="Pfam" id="PF00271">
    <property type="entry name" value="Helicase_C"/>
    <property type="match status" value="1"/>
</dbReference>
<evidence type="ECO:0000259" key="15">
    <source>
        <dbReference type="PROSITE" id="PS51194"/>
    </source>
</evidence>
<sequence length="1128" mass="125584">MSNYAEHPDLTLNEKGVWRLATKKDHAYKYIVQRAPTARARCRKCSQLVQKGELRVGLPIRHCAGDNGWISAWQHLSCTRIAEECDYPSEMQGFAHLKPEEQDVVKKEVTSAAVPEHLQPLDPDDLVHRGKMEQMAPPPTLLRPLLAYQKEGMGWMVRQELESEVKGGILADEMGMGKTIQTIGMMLTHRVNGPTLVVCPVSSMLQWEAEVKEHVVPGSLSVVVVYRTTKVAKEDLENADLVLTTYPMIEHAWRALINEIKVPCPYCGLLFIPRQLVVHNKYFCGPLARKTQKQAKREKNAASAATKSRGVQSAETIRKGLRTLHVDLEEDDTAAEKASTGKKDAVPQQRRHNRFDEDAESSAALAVKREKRDGSSGGTAPLTASTVIKKEGADPDAEGAEGSDKKVIQPAAASRGVVGPIGMYQELMREAGRTVRSRWDPLRRDGESSSSSSEEEEEDSDDDSSDASSDTSYDSAAAEAEEKAAAERASEALAAFRCSACQFQFLRYPFCPKTGQHHIVPEGLRDVIEKDTGGDDVDLMGSIFHSIKWARVILDEAHRIKGRTTSTARSAFALSAEYRWCLTGTPLQNRVGDLYSLLRFLRMRPYAHYYCGTEGCSCTSLSHPFSSTSLRQCVFCGHGPLQHSSYFNRFILNPINRYGYIGDGRRGMMMLSNDVFAKAMLRRTKLERAADLQLPPLTIEVRHIELTKEERNFYESLYKKSTAEFDTFVHKGTVLHNYAHIFQLLSRLRQALDNPLLVMRGMEVGPVVNVKGLCGICGDALDGESALKVHPCRHQFHRLCLGQFLESAPDKEFHCPTCFVRINVDLRQLRQDLEEDEDAVEGGGDGGGLITAALPPELEQEANGDSDNDEDGNEEADEAPTTASKKGSSRRRSSAPTASRGAMKRQQTAGEAEGDGDEQTLASHFMAQSQEKKKKSQEPTKKDQQSILARLDPQKPLHGTKLDAIADYVDSVPKDEKVIIFSQFGSMLDLTQYWLQRRFVKAVKLCGSLTLTQRQSVLQAFLHDPTVRVILISLKAGGEGLNLQVANHIVLTDPWWNPAVEMQAVQRAHRIGQTRPVHAVRFVTASSVEERMVDLQDKKMLVFEGTIDGKMQSLNKLSEEDLQFLFTR</sequence>
<evidence type="ECO:0000256" key="2">
    <source>
        <dbReference type="ARBA" id="ARBA00022723"/>
    </source>
</evidence>
<feature type="domain" description="PARP-type" evidence="12">
    <location>
        <begin position="30"/>
        <end position="113"/>
    </location>
</feature>
<dbReference type="InterPro" id="IPR027417">
    <property type="entry name" value="P-loop_NTPase"/>
</dbReference>
<dbReference type="PANTHER" id="PTHR45626">
    <property type="entry name" value="TRANSCRIPTION TERMINATION FACTOR 2-RELATED"/>
    <property type="match status" value="1"/>
</dbReference>
<evidence type="ECO:0000313" key="16">
    <source>
        <dbReference type="EMBL" id="KPA79491.1"/>
    </source>
</evidence>
<feature type="compositionally biased region" description="Basic and acidic residues" evidence="11">
    <location>
        <begin position="438"/>
        <end position="447"/>
    </location>
</feature>
<accession>A0A0N0DUW7</accession>
<keyword evidence="9" id="KW-0539">Nucleus</keyword>
<dbReference type="InterPro" id="IPR013083">
    <property type="entry name" value="Znf_RING/FYVE/PHD"/>
</dbReference>
<dbReference type="CDD" id="cd18793">
    <property type="entry name" value="SF2_C_SNF"/>
    <property type="match status" value="1"/>
</dbReference>
<feature type="region of interest" description="Disordered" evidence="11">
    <location>
        <begin position="438"/>
        <end position="484"/>
    </location>
</feature>
<dbReference type="PROSITE" id="PS51194">
    <property type="entry name" value="HELICASE_CTER"/>
    <property type="match status" value="1"/>
</dbReference>
<dbReference type="EMBL" id="LGTL01000010">
    <property type="protein sequence ID" value="KPA79491.1"/>
    <property type="molecule type" value="Genomic_DNA"/>
</dbReference>
<evidence type="ECO:0000256" key="1">
    <source>
        <dbReference type="ARBA" id="ARBA00004123"/>
    </source>
</evidence>
<proteinExistence type="predicted"/>
<dbReference type="OrthoDB" id="448448at2759"/>
<evidence type="ECO:0000313" key="17">
    <source>
        <dbReference type="Proteomes" id="UP000037923"/>
    </source>
</evidence>
<evidence type="ECO:0000256" key="9">
    <source>
        <dbReference type="ARBA" id="ARBA00023242"/>
    </source>
</evidence>
<feature type="domain" description="Helicase ATP-binding" evidence="14">
    <location>
        <begin position="541"/>
        <end position="604"/>
    </location>
</feature>
<dbReference type="InterPro" id="IPR049730">
    <property type="entry name" value="SNF2/RAD54-like_C"/>
</dbReference>
<dbReference type="FunFam" id="3.40.50.10810:FF:000077">
    <property type="entry name" value="Putative DNA repair protein"/>
    <property type="match status" value="1"/>
</dbReference>
<evidence type="ECO:0000259" key="12">
    <source>
        <dbReference type="PROSITE" id="PS50064"/>
    </source>
</evidence>
<keyword evidence="7" id="KW-0862">Zinc</keyword>
<feature type="region of interest" description="Disordered" evidence="11">
    <location>
        <begin position="294"/>
        <end position="316"/>
    </location>
</feature>
<feature type="region of interest" description="Disordered" evidence="11">
    <location>
        <begin position="328"/>
        <end position="408"/>
    </location>
</feature>
<dbReference type="InterPro" id="IPR038718">
    <property type="entry name" value="SNF2-like_sf"/>
</dbReference>
<evidence type="ECO:0000256" key="11">
    <source>
        <dbReference type="SAM" id="MobiDB-lite"/>
    </source>
</evidence>
<dbReference type="InterPro" id="IPR001841">
    <property type="entry name" value="Znf_RING"/>
</dbReference>
<dbReference type="SUPFAM" id="SSF52540">
    <property type="entry name" value="P-loop containing nucleoside triphosphate hydrolases"/>
    <property type="match status" value="3"/>
</dbReference>
<evidence type="ECO:0000256" key="3">
    <source>
        <dbReference type="ARBA" id="ARBA00022741"/>
    </source>
</evidence>
<dbReference type="GO" id="GO:0008270">
    <property type="term" value="F:zinc ion binding"/>
    <property type="evidence" value="ECO:0007669"/>
    <property type="project" value="UniProtKB-KW"/>
</dbReference>
<dbReference type="AlphaFoldDB" id="A0A0N0DUW7"/>
<dbReference type="SMART" id="SM00487">
    <property type="entry name" value="DEXDc"/>
    <property type="match status" value="1"/>
</dbReference>
<feature type="compositionally biased region" description="Polar residues" evidence="11">
    <location>
        <begin position="303"/>
        <end position="315"/>
    </location>
</feature>
<dbReference type="RefSeq" id="XP_015657929.1">
    <property type="nucleotide sequence ID" value="XM_015803287.1"/>
</dbReference>
<dbReference type="RefSeq" id="XP_015657930.1">
    <property type="nucleotide sequence ID" value="XM_015803288.1"/>
</dbReference>
<dbReference type="Proteomes" id="UP000037923">
    <property type="component" value="Unassembled WGS sequence"/>
</dbReference>
<feature type="domain" description="RING-type" evidence="13">
    <location>
        <begin position="774"/>
        <end position="818"/>
    </location>
</feature>
<dbReference type="InterPro" id="IPR002464">
    <property type="entry name" value="DNA/RNA_helicase_DEAH_CS"/>
</dbReference>
<reference evidence="16 17" key="1">
    <citation type="submission" date="2015-07" db="EMBL/GenBank/DDBJ databases">
        <title>High-quality genome of monoxenous trypanosomatid Leptomonas pyrrhocoris.</title>
        <authorList>
            <person name="Flegontov P."/>
            <person name="Butenko A."/>
            <person name="Firsov S."/>
            <person name="Vlcek C."/>
            <person name="Logacheva M.D."/>
            <person name="Field M."/>
            <person name="Filatov D."/>
            <person name="Flegontova O."/>
            <person name="Gerasimov E."/>
            <person name="Jackson A.P."/>
            <person name="Kelly S."/>
            <person name="Opperdoes F."/>
            <person name="O'Reilly A."/>
            <person name="Votypka J."/>
            <person name="Yurchenko V."/>
            <person name="Lukes J."/>
        </authorList>
    </citation>
    <scope>NUCLEOTIDE SEQUENCE [LARGE SCALE GENOMIC DNA]</scope>
    <source>
        <strain evidence="16">H10</strain>
    </source>
</reference>
<dbReference type="PANTHER" id="PTHR45626:SF12">
    <property type="entry name" value="DNA REPAIR PROTEIN RAD16"/>
    <property type="match status" value="1"/>
</dbReference>
<feature type="region of interest" description="Disordered" evidence="11">
    <location>
        <begin position="859"/>
        <end position="954"/>
    </location>
</feature>
<protein>
    <submittedName>
        <fullName evidence="16">Putative DNA repair protein</fullName>
    </submittedName>
</protein>
<evidence type="ECO:0000259" key="14">
    <source>
        <dbReference type="PROSITE" id="PS51192"/>
    </source>
</evidence>
<dbReference type="OMA" id="LLRYPFC"/>
<dbReference type="GO" id="GO:0003677">
    <property type="term" value="F:DNA binding"/>
    <property type="evidence" value="ECO:0007669"/>
    <property type="project" value="InterPro"/>
</dbReference>
<evidence type="ECO:0000256" key="8">
    <source>
        <dbReference type="ARBA" id="ARBA00022840"/>
    </source>
</evidence>
<dbReference type="Gene3D" id="3.40.50.10810">
    <property type="entry name" value="Tandem AAA-ATPase domain"/>
    <property type="match status" value="2"/>
</dbReference>
<dbReference type="Gene3D" id="3.40.50.300">
    <property type="entry name" value="P-loop containing nucleotide triphosphate hydrolases"/>
    <property type="match status" value="1"/>
</dbReference>
<keyword evidence="3" id="KW-0547">Nucleotide-binding</keyword>
<dbReference type="PROSITE" id="PS50064">
    <property type="entry name" value="ZF_PARP_2"/>
    <property type="match status" value="1"/>
</dbReference>
<feature type="compositionally biased region" description="Acidic residues" evidence="11">
    <location>
        <begin position="859"/>
        <end position="878"/>
    </location>
</feature>
<dbReference type="PROSITE" id="PS00690">
    <property type="entry name" value="DEAH_ATP_HELICASE"/>
    <property type="match status" value="1"/>
</dbReference>
<dbReference type="GO" id="GO:0004386">
    <property type="term" value="F:helicase activity"/>
    <property type="evidence" value="ECO:0007669"/>
    <property type="project" value="UniProtKB-KW"/>
</dbReference>
<dbReference type="GO" id="GO:0006289">
    <property type="term" value="P:nucleotide-excision repair"/>
    <property type="evidence" value="ECO:0007669"/>
    <property type="project" value="TreeGrafter"/>
</dbReference>
<dbReference type="PROSITE" id="PS00028">
    <property type="entry name" value="ZINC_FINGER_C2H2_1"/>
    <property type="match status" value="1"/>
</dbReference>
<dbReference type="GO" id="GO:0005524">
    <property type="term" value="F:ATP binding"/>
    <property type="evidence" value="ECO:0007669"/>
    <property type="project" value="UniProtKB-KW"/>
</dbReference>
<dbReference type="Pfam" id="PF00176">
    <property type="entry name" value="SNF2-rel_dom"/>
    <property type="match status" value="3"/>
</dbReference>
<gene>
    <name evidence="16" type="ORF">ABB37_05321</name>
</gene>
<dbReference type="GO" id="GO:0016787">
    <property type="term" value="F:hydrolase activity"/>
    <property type="evidence" value="ECO:0007669"/>
    <property type="project" value="UniProtKB-KW"/>
</dbReference>
<dbReference type="Gene3D" id="3.30.40.10">
    <property type="entry name" value="Zinc/RING finger domain, C3HC4 (zinc finger)"/>
    <property type="match status" value="1"/>
</dbReference>